<dbReference type="AlphaFoldDB" id="A0A0D2I0W0"/>
<name>A0A0D2I0W0_9BACT</name>
<proteinExistence type="predicted"/>
<reference evidence="1 2" key="1">
    <citation type="journal article" date="2013" name="Proc. Natl. Acad. Sci. U.S.A.">
        <title>Candidate phylum TM6 genome recovered from a hospital sink biofilm provides genomic insights into this uncultivated phylum.</title>
        <authorList>
            <person name="McLean J.S."/>
            <person name="Lombardo M.J."/>
            <person name="Badger J.H."/>
            <person name="Edlund A."/>
            <person name="Novotny M."/>
            <person name="Yee-Greenbaum J."/>
            <person name="Vyahhi N."/>
            <person name="Hall A.P."/>
            <person name="Yang Y."/>
            <person name="Dupont C.L."/>
            <person name="Ziegler M.G."/>
            <person name="Chitsaz H."/>
            <person name="Allen A.E."/>
            <person name="Yooseph S."/>
            <person name="Tesler G."/>
            <person name="Pevzner P.A."/>
            <person name="Friedman R.M."/>
            <person name="Nealson K.H."/>
            <person name="Venter J.C."/>
            <person name="Lasken R.S."/>
        </authorList>
    </citation>
    <scope>NUCLEOTIDE SEQUENCE [LARGE SCALE GENOMIC DNA]</scope>
    <source>
        <strain evidence="1 2">TM6SC1</strain>
    </source>
</reference>
<feature type="non-terminal residue" evidence="1">
    <location>
        <position position="85"/>
    </location>
</feature>
<dbReference type="EMBL" id="ARQD01000007">
    <property type="protein sequence ID" value="KIX84865.1"/>
    <property type="molecule type" value="Genomic_DNA"/>
</dbReference>
<dbReference type="Proteomes" id="UP000032214">
    <property type="component" value="Unassembled WGS sequence"/>
</dbReference>
<dbReference type="STRING" id="1306947.J120_05065"/>
<organism evidence="1 2">
    <name type="scientific">candidate division TM6 bacterium JCVI TM6SC1</name>
    <dbReference type="NCBI Taxonomy" id="1306947"/>
    <lineage>
        <taxon>Bacteria</taxon>
        <taxon>Candidatus Babelota</taxon>
        <taxon>Vermiphilus</taxon>
    </lineage>
</organism>
<comment type="caution">
    <text evidence="1">The sequence shown here is derived from an EMBL/GenBank/DDBJ whole genome shotgun (WGS) entry which is preliminary data.</text>
</comment>
<accession>A0A0D2I0W0</accession>
<gene>
    <name evidence="1" type="ORF">J120_05065</name>
</gene>
<protein>
    <submittedName>
        <fullName evidence="1">Uncharacterized protein</fullName>
    </submittedName>
</protein>
<evidence type="ECO:0000313" key="1">
    <source>
        <dbReference type="EMBL" id="KIX84865.1"/>
    </source>
</evidence>
<evidence type="ECO:0000313" key="2">
    <source>
        <dbReference type="Proteomes" id="UP000032214"/>
    </source>
</evidence>
<keyword evidence="2" id="KW-1185">Reference proteome</keyword>
<sequence>MLLMLSVISLYSADKDMQQLSDIKTCSHIIVHKGEVAVYTDIYTKLLGISRTLQDQLNDFSKPVPLTNKPYYPVDRNIESLQYIV</sequence>